<dbReference type="FunFam" id="3.80.10.10:FF:000386">
    <property type="entry name" value="Disease resistance protein RPS4"/>
    <property type="match status" value="1"/>
</dbReference>
<comment type="catalytic activity">
    <reaction evidence="7">
        <text>NAD(+) + H2O = ADP-D-ribose + nicotinamide + H(+)</text>
        <dbReference type="Rhea" id="RHEA:16301"/>
        <dbReference type="ChEBI" id="CHEBI:15377"/>
        <dbReference type="ChEBI" id="CHEBI:15378"/>
        <dbReference type="ChEBI" id="CHEBI:17154"/>
        <dbReference type="ChEBI" id="CHEBI:57540"/>
        <dbReference type="ChEBI" id="CHEBI:57967"/>
        <dbReference type="EC" id="3.2.2.6"/>
    </reaction>
    <physiologicalReaction direction="left-to-right" evidence="7">
        <dbReference type="Rhea" id="RHEA:16302"/>
    </physiologicalReaction>
</comment>
<evidence type="ECO:0000259" key="8">
    <source>
        <dbReference type="PROSITE" id="PS50104"/>
    </source>
</evidence>
<dbReference type="PANTHER" id="PTHR11017">
    <property type="entry name" value="LEUCINE-RICH REPEAT-CONTAINING PROTEIN"/>
    <property type="match status" value="1"/>
</dbReference>
<dbReference type="GO" id="GO:0043531">
    <property type="term" value="F:ADP binding"/>
    <property type="evidence" value="ECO:0007669"/>
    <property type="project" value="InterPro"/>
</dbReference>
<keyword evidence="2" id="KW-0433">Leucine-rich repeat</keyword>
<dbReference type="SMART" id="SM00382">
    <property type="entry name" value="AAA"/>
    <property type="match status" value="1"/>
</dbReference>
<dbReference type="FunFam" id="1.10.8.430:FF:000002">
    <property type="entry name" value="Disease resistance protein (TIR-NBS-LRR class)"/>
    <property type="match status" value="1"/>
</dbReference>
<dbReference type="Pfam" id="PF07725">
    <property type="entry name" value="LRR_3"/>
    <property type="match status" value="1"/>
</dbReference>
<keyword evidence="6" id="KW-0520">NAD</keyword>
<dbReference type="Gramene" id="KFK38031">
    <property type="protein sequence ID" value="KFK38031"/>
    <property type="gene ID" value="AALP_AA3G061400"/>
</dbReference>
<evidence type="ECO:0000256" key="2">
    <source>
        <dbReference type="ARBA" id="ARBA00022614"/>
    </source>
</evidence>
<dbReference type="Gene3D" id="1.10.8.430">
    <property type="entry name" value="Helical domain of apoptotic protease-activating factors"/>
    <property type="match status" value="1"/>
</dbReference>
<dbReference type="InterPro" id="IPR042197">
    <property type="entry name" value="Apaf_helical"/>
</dbReference>
<dbReference type="InterPro" id="IPR058192">
    <property type="entry name" value="WHD_ROQ1-like"/>
</dbReference>
<evidence type="ECO:0000256" key="1">
    <source>
        <dbReference type="ARBA" id="ARBA00011982"/>
    </source>
</evidence>
<sequence length="1180" mass="134083">MASSSSSSPPRTWRYRVFTSFHGPDVREAFHGHLRKQFSCHGISMFDDQGMERGQTITPSLTQAIRESRIAVIVFTKNYASSSGCLDELVEIFKCNKHSSQEVMTVFYGVDPCDVRNQVGDFGKDFKKTCARKPEEKRRKWTKALTKAANIAGEHFLNWDNESKMIEKIARDVSNKLNATVSSDFEDMVGMEAHLQKMQSLLDLKYEDEAMTVGICGPAGIGKTTIARALHSRFSSGFQLSYFMENLRGSDNSSLHEQLLSNILNQDGNGIDHLGAIPDMLCDKKVFIILDDVDDLQQLDVLANEANWFGPGSRIIITTEDQNILEQHGIDNIYHVDFPNEEEARSIFCRYAFIQSSAPDGFDELVERVTKICSKLPLGLRVMGSSLRRKKGKEWEYILRRLENSLSPNMEGVLKVGYDTLHEKDQFLFLLIAFFFNYEADDHLIAMLDDSSLDVGRGLKTLAYKSLIQKSTRGKIVMHKLLQQVGRQAVQSQEPWERQFLTDSHEICDVLETESGNKSVTGISFDTSTIPYVVNISKSAFKDMSNLRFLSIYNTSFDRDNRVHVPKDMDFPPLLKLLHWEAYPGKCLPPTFRPDYLVELNLQNNELEKLWDGTQALANLKKIDLEFSLNLKELPDLSNAKNLERLKLASCTSLVELPASIRNLHKLEELGMDLCNMLQAVPTLFNLTSLARVNMFGCRKLRKIPDFSKNITKLVVTDTMLEEWPESISHWSRLQSLYIRGSVNPYPISTKKIPQQSGGDIERIPDWIKDLHGLKNLYITGCPKLAYLPELPCSLIKLEVDNCESLETLMPFPFDSRIKDMQFLNCFRLGGEARKIITQQSYQACLPGRTMPAEFNHRAIGNSLTIRSGFSRFSICLVLSPKPPTKVSFDGLLCRIRIRINGCPADGKITRVNISYMGAQHIFIFPYEFFGKDKDGWLESEDNKISFKFITASTDVDVIECGVRILTNKTGWTYESCCSEQASEDKDDNESLYDGSNEFDEPRVKFFDGHSLSSLMASSSSSTPPRTWRYRVFASFHGPDVRKTFLAHLRTHFSCNGISMFDDQGIERGQTIASALILAIRESRIAIVVLTKNYASSSWCLNELVEIFKCKEGRKQIVMTIFYGVDPSDVQKQSGDFGKVFKKTCARKTKDEREKWRQALIDVSNIPGEHSRNWFDCFLV</sequence>
<dbReference type="InterPro" id="IPR027417">
    <property type="entry name" value="P-loop_NTPase"/>
</dbReference>
<dbReference type="SMART" id="SM00255">
    <property type="entry name" value="TIR"/>
    <property type="match status" value="2"/>
</dbReference>
<dbReference type="PROSITE" id="PS50104">
    <property type="entry name" value="TIR"/>
    <property type="match status" value="2"/>
</dbReference>
<dbReference type="InterPro" id="IPR035897">
    <property type="entry name" value="Toll_tir_struct_dom_sf"/>
</dbReference>
<dbReference type="EC" id="3.2.2.6" evidence="1"/>
<dbReference type="Proteomes" id="UP000029120">
    <property type="component" value="Chromosome 3"/>
</dbReference>
<dbReference type="SUPFAM" id="SSF52540">
    <property type="entry name" value="P-loop containing nucleoside triphosphate hydrolases"/>
    <property type="match status" value="1"/>
</dbReference>
<dbReference type="GO" id="GO:0006952">
    <property type="term" value="P:defense response"/>
    <property type="evidence" value="ECO:0007669"/>
    <property type="project" value="UniProtKB-KW"/>
</dbReference>
<dbReference type="GO" id="GO:0007165">
    <property type="term" value="P:signal transduction"/>
    <property type="evidence" value="ECO:0007669"/>
    <property type="project" value="InterPro"/>
</dbReference>
<dbReference type="Pfam" id="PF00931">
    <property type="entry name" value="NB-ARC"/>
    <property type="match status" value="1"/>
</dbReference>
<keyword evidence="3" id="KW-0677">Repeat</keyword>
<dbReference type="InterPro" id="IPR000157">
    <property type="entry name" value="TIR_dom"/>
</dbReference>
<dbReference type="Pfam" id="PF01582">
    <property type="entry name" value="TIR"/>
    <property type="match status" value="2"/>
</dbReference>
<dbReference type="SUPFAM" id="SSF52200">
    <property type="entry name" value="Toll/Interleukin receptor TIR domain"/>
    <property type="match status" value="2"/>
</dbReference>
<dbReference type="FunFam" id="3.40.50.300:FF:001002">
    <property type="entry name" value="Disease resistance protein (TIR-NBS-LRR class)"/>
    <property type="match status" value="1"/>
</dbReference>
<feature type="domain" description="TIR" evidence="8">
    <location>
        <begin position="13"/>
        <end position="177"/>
    </location>
</feature>
<name>A0A087H7C9_ARAAL</name>
<dbReference type="eggNOG" id="ENOG502QQ7T">
    <property type="taxonomic scope" value="Eukaryota"/>
</dbReference>
<evidence type="ECO:0000256" key="7">
    <source>
        <dbReference type="ARBA" id="ARBA00047304"/>
    </source>
</evidence>
<protein>
    <recommendedName>
        <fullName evidence="1">ADP-ribosyl cyclase/cyclic ADP-ribose hydrolase</fullName>
        <ecNumber evidence="1">3.2.2.6</ecNumber>
    </recommendedName>
</protein>
<dbReference type="EMBL" id="CM002871">
    <property type="protein sequence ID" value="KFK38031.1"/>
    <property type="molecule type" value="Genomic_DNA"/>
</dbReference>
<dbReference type="AlphaFoldDB" id="A0A087H7C9"/>
<keyword evidence="10" id="KW-1185">Reference proteome</keyword>
<evidence type="ECO:0000313" key="9">
    <source>
        <dbReference type="EMBL" id="KFK38031.1"/>
    </source>
</evidence>
<dbReference type="PRINTS" id="PR00364">
    <property type="entry name" value="DISEASERSIST"/>
</dbReference>
<dbReference type="Pfam" id="PF23282">
    <property type="entry name" value="WHD_ROQ1"/>
    <property type="match status" value="1"/>
</dbReference>
<dbReference type="InterPro" id="IPR011713">
    <property type="entry name" value="Leu-rich_rpt_3"/>
</dbReference>
<dbReference type="Gene3D" id="3.40.50.300">
    <property type="entry name" value="P-loop containing nucleotide triphosphate hydrolases"/>
    <property type="match status" value="1"/>
</dbReference>
<dbReference type="Gene3D" id="3.40.50.10140">
    <property type="entry name" value="Toll/interleukin-1 receptor homology (TIR) domain"/>
    <property type="match status" value="2"/>
</dbReference>
<dbReference type="InterPro" id="IPR003593">
    <property type="entry name" value="AAA+_ATPase"/>
</dbReference>
<dbReference type="OMA" id="KCKEDAG"/>
<evidence type="ECO:0000256" key="5">
    <source>
        <dbReference type="ARBA" id="ARBA00022821"/>
    </source>
</evidence>
<proteinExistence type="predicted"/>
<evidence type="ECO:0000256" key="4">
    <source>
        <dbReference type="ARBA" id="ARBA00022801"/>
    </source>
</evidence>
<evidence type="ECO:0000256" key="3">
    <source>
        <dbReference type="ARBA" id="ARBA00022737"/>
    </source>
</evidence>
<dbReference type="PANTHER" id="PTHR11017:SF225">
    <property type="entry name" value="ADP-RIBOSYL CYCLASE_CYCLIC ADP-RIBOSE HYDROLASE-RELATED"/>
    <property type="match status" value="1"/>
</dbReference>
<dbReference type="InterPro" id="IPR044974">
    <property type="entry name" value="Disease_R_plants"/>
</dbReference>
<reference evidence="10" key="1">
    <citation type="journal article" date="2015" name="Nat. Plants">
        <title>Genome expansion of Arabis alpina linked with retrotransposition and reduced symmetric DNA methylation.</title>
        <authorList>
            <person name="Willing E.M."/>
            <person name="Rawat V."/>
            <person name="Mandakova T."/>
            <person name="Maumus F."/>
            <person name="James G.V."/>
            <person name="Nordstroem K.J."/>
            <person name="Becker C."/>
            <person name="Warthmann N."/>
            <person name="Chica C."/>
            <person name="Szarzynska B."/>
            <person name="Zytnicki M."/>
            <person name="Albani M.C."/>
            <person name="Kiefer C."/>
            <person name="Bergonzi S."/>
            <person name="Castaings L."/>
            <person name="Mateos J.L."/>
            <person name="Berns M.C."/>
            <person name="Bujdoso N."/>
            <person name="Piofczyk T."/>
            <person name="de Lorenzo L."/>
            <person name="Barrero-Sicilia C."/>
            <person name="Mateos I."/>
            <person name="Piednoel M."/>
            <person name="Hagmann J."/>
            <person name="Chen-Min-Tao R."/>
            <person name="Iglesias-Fernandez R."/>
            <person name="Schuster S.C."/>
            <person name="Alonso-Blanco C."/>
            <person name="Roudier F."/>
            <person name="Carbonero P."/>
            <person name="Paz-Ares J."/>
            <person name="Davis S.J."/>
            <person name="Pecinka A."/>
            <person name="Quesneville H."/>
            <person name="Colot V."/>
            <person name="Lysak M.A."/>
            <person name="Weigel D."/>
            <person name="Coupland G."/>
            <person name="Schneeberger K."/>
        </authorList>
    </citation>
    <scope>NUCLEOTIDE SEQUENCE [LARGE SCALE GENOMIC DNA]</scope>
    <source>
        <strain evidence="10">cv. Pajares</strain>
    </source>
</reference>
<dbReference type="InterPro" id="IPR002182">
    <property type="entry name" value="NB-ARC"/>
</dbReference>
<dbReference type="GO" id="GO:0061809">
    <property type="term" value="F:NAD+ nucleosidase activity, cyclic ADP-ribose generating"/>
    <property type="evidence" value="ECO:0007669"/>
    <property type="project" value="UniProtKB-EC"/>
</dbReference>
<dbReference type="SUPFAM" id="SSF52058">
    <property type="entry name" value="L domain-like"/>
    <property type="match status" value="1"/>
</dbReference>
<gene>
    <name evidence="9" type="ordered locus">AALP_Aa3g061400</name>
</gene>
<dbReference type="OrthoDB" id="10358681at2759"/>
<keyword evidence="4" id="KW-0378">Hydrolase</keyword>
<organism evidence="9 10">
    <name type="scientific">Arabis alpina</name>
    <name type="common">Alpine rock-cress</name>
    <dbReference type="NCBI Taxonomy" id="50452"/>
    <lineage>
        <taxon>Eukaryota</taxon>
        <taxon>Viridiplantae</taxon>
        <taxon>Streptophyta</taxon>
        <taxon>Embryophyta</taxon>
        <taxon>Tracheophyta</taxon>
        <taxon>Spermatophyta</taxon>
        <taxon>Magnoliopsida</taxon>
        <taxon>eudicotyledons</taxon>
        <taxon>Gunneridae</taxon>
        <taxon>Pentapetalae</taxon>
        <taxon>rosids</taxon>
        <taxon>malvids</taxon>
        <taxon>Brassicales</taxon>
        <taxon>Brassicaceae</taxon>
        <taxon>Arabideae</taxon>
        <taxon>Arabis</taxon>
    </lineage>
</organism>
<accession>A0A087H7C9</accession>
<keyword evidence="5" id="KW-0611">Plant defense</keyword>
<dbReference type="FunFam" id="3.40.50.10140:FF:000007">
    <property type="entry name" value="Disease resistance protein (TIR-NBS-LRR class)"/>
    <property type="match status" value="2"/>
</dbReference>
<evidence type="ECO:0000313" key="10">
    <source>
        <dbReference type="Proteomes" id="UP000029120"/>
    </source>
</evidence>
<dbReference type="Gene3D" id="3.80.10.10">
    <property type="entry name" value="Ribonuclease Inhibitor"/>
    <property type="match status" value="1"/>
</dbReference>
<dbReference type="InterPro" id="IPR032675">
    <property type="entry name" value="LRR_dom_sf"/>
</dbReference>
<evidence type="ECO:0000256" key="6">
    <source>
        <dbReference type="ARBA" id="ARBA00023027"/>
    </source>
</evidence>
<feature type="domain" description="TIR" evidence="8">
    <location>
        <begin position="1028"/>
        <end position="1180"/>
    </location>
</feature>